<feature type="region of interest" description="Disordered" evidence="1">
    <location>
        <begin position="65"/>
        <end position="92"/>
    </location>
</feature>
<feature type="compositionally biased region" description="Basic residues" evidence="1">
    <location>
        <begin position="150"/>
        <end position="160"/>
    </location>
</feature>
<dbReference type="Proteomes" id="UP001189429">
    <property type="component" value="Unassembled WGS sequence"/>
</dbReference>
<feature type="region of interest" description="Disordered" evidence="1">
    <location>
        <begin position="120"/>
        <end position="214"/>
    </location>
</feature>
<feature type="compositionally biased region" description="Pro residues" evidence="1">
    <location>
        <begin position="80"/>
        <end position="90"/>
    </location>
</feature>
<organism evidence="2 3">
    <name type="scientific">Prorocentrum cordatum</name>
    <dbReference type="NCBI Taxonomy" id="2364126"/>
    <lineage>
        <taxon>Eukaryota</taxon>
        <taxon>Sar</taxon>
        <taxon>Alveolata</taxon>
        <taxon>Dinophyceae</taxon>
        <taxon>Prorocentrales</taxon>
        <taxon>Prorocentraceae</taxon>
        <taxon>Prorocentrum</taxon>
    </lineage>
</organism>
<protein>
    <submittedName>
        <fullName evidence="2">Uncharacterized protein</fullName>
    </submittedName>
</protein>
<gene>
    <name evidence="2" type="ORF">PCOR1329_LOCUS66298</name>
</gene>
<comment type="caution">
    <text evidence="2">The sequence shown here is derived from an EMBL/GenBank/DDBJ whole genome shotgun (WGS) entry which is preliminary data.</text>
</comment>
<accession>A0ABN9WH96</accession>
<keyword evidence="3" id="KW-1185">Reference proteome</keyword>
<dbReference type="EMBL" id="CAUYUJ010018530">
    <property type="protein sequence ID" value="CAK0884322.1"/>
    <property type="molecule type" value="Genomic_DNA"/>
</dbReference>
<evidence type="ECO:0000313" key="2">
    <source>
        <dbReference type="EMBL" id="CAK0884322.1"/>
    </source>
</evidence>
<proteinExistence type="predicted"/>
<reference evidence="2" key="1">
    <citation type="submission" date="2023-10" db="EMBL/GenBank/DDBJ databases">
        <authorList>
            <person name="Chen Y."/>
            <person name="Shah S."/>
            <person name="Dougan E. K."/>
            <person name="Thang M."/>
            <person name="Chan C."/>
        </authorList>
    </citation>
    <scope>NUCLEOTIDE SEQUENCE [LARGE SCALE GENOMIC DNA]</scope>
</reference>
<name>A0ABN9WH96_9DINO</name>
<sequence>SLLRILMIRDDCSAWLACVVGPLAAPKKPRTRGPCYAQGHSCEQPRVRHMGGGERWCALCAPSRGPPRGGAPRGARDVHVPPPPLPPPPFSLTLPRWPGRPPLLHGVGGRAAPDAVDVLRRGRPQGGLGPHQQWRQVPQRPPEAREPGRRHGRRPPRRGRPLLGGVPQRELHAPGRPGQGGHRGTRGTGLGRARPGRARGVGCDLGVSASVDLG</sequence>
<feature type="non-terminal residue" evidence="2">
    <location>
        <position position="1"/>
    </location>
</feature>
<evidence type="ECO:0000256" key="1">
    <source>
        <dbReference type="SAM" id="MobiDB-lite"/>
    </source>
</evidence>
<evidence type="ECO:0000313" key="3">
    <source>
        <dbReference type="Proteomes" id="UP001189429"/>
    </source>
</evidence>
<feature type="compositionally biased region" description="Gly residues" evidence="1">
    <location>
        <begin position="177"/>
        <end position="190"/>
    </location>
</feature>